<reference evidence="1 2" key="1">
    <citation type="submission" date="2021-02" db="EMBL/GenBank/DDBJ databases">
        <authorList>
            <person name="Han P."/>
        </authorList>
    </citation>
    <scope>NUCLEOTIDE SEQUENCE [LARGE SCALE GENOMIC DNA]</scope>
    <source>
        <strain evidence="1">Candidatus Nitrospira sp. ZN2</strain>
    </source>
</reference>
<name>A0ABN7LYS4_9BACT</name>
<dbReference type="RefSeq" id="WP_213043336.1">
    <property type="nucleotide sequence ID" value="NZ_CAJNBJ010000017.1"/>
</dbReference>
<dbReference type="EMBL" id="CAJNBJ010000017">
    <property type="protein sequence ID" value="CAE6776259.1"/>
    <property type="molecule type" value="Genomic_DNA"/>
</dbReference>
<proteinExistence type="predicted"/>
<protein>
    <submittedName>
        <fullName evidence="1">Uncharacterized protein</fullName>
    </submittedName>
</protein>
<dbReference type="Proteomes" id="UP000675880">
    <property type="component" value="Unassembled WGS sequence"/>
</dbReference>
<gene>
    <name evidence="1" type="ORF">NSPZN2_40532</name>
</gene>
<comment type="caution">
    <text evidence="1">The sequence shown here is derived from an EMBL/GenBank/DDBJ whole genome shotgun (WGS) entry which is preliminary data.</text>
</comment>
<keyword evidence="2" id="KW-1185">Reference proteome</keyword>
<sequence>MGPADSLMLEAKQAILDEQHRKFQALQKEGRWPEAMQQFHVTLSCASDVLTESIQLLERVLDARNGRGPSLTDSSDTHDS</sequence>
<organism evidence="1 2">
    <name type="scientific">Nitrospira defluvii</name>
    <dbReference type="NCBI Taxonomy" id="330214"/>
    <lineage>
        <taxon>Bacteria</taxon>
        <taxon>Pseudomonadati</taxon>
        <taxon>Nitrospirota</taxon>
        <taxon>Nitrospiria</taxon>
        <taxon>Nitrospirales</taxon>
        <taxon>Nitrospiraceae</taxon>
        <taxon>Nitrospira</taxon>
    </lineage>
</organism>
<accession>A0ABN7LYS4</accession>
<evidence type="ECO:0000313" key="1">
    <source>
        <dbReference type="EMBL" id="CAE6776259.1"/>
    </source>
</evidence>
<evidence type="ECO:0000313" key="2">
    <source>
        <dbReference type="Proteomes" id="UP000675880"/>
    </source>
</evidence>